<dbReference type="EMBL" id="CP091957">
    <property type="protein sequence ID" value="UOG56943.1"/>
    <property type="molecule type" value="Genomic_DNA"/>
</dbReference>
<name>A0AAE9GF58_9LEPT</name>
<dbReference type="AlphaFoldDB" id="A0AAE9GF58"/>
<organism evidence="1 2">
    <name type="scientific">Leptospira noguchii</name>
    <dbReference type="NCBI Taxonomy" id="28182"/>
    <lineage>
        <taxon>Bacteria</taxon>
        <taxon>Pseudomonadati</taxon>
        <taxon>Spirochaetota</taxon>
        <taxon>Spirochaetia</taxon>
        <taxon>Leptospirales</taxon>
        <taxon>Leptospiraceae</taxon>
        <taxon>Leptospira</taxon>
    </lineage>
</organism>
<evidence type="ECO:0000313" key="1">
    <source>
        <dbReference type="EMBL" id="UOG56943.1"/>
    </source>
</evidence>
<evidence type="ECO:0000313" key="2">
    <source>
        <dbReference type="Proteomes" id="UP000829829"/>
    </source>
</evidence>
<reference evidence="1" key="1">
    <citation type="submission" date="2022-02" db="EMBL/GenBank/DDBJ databases">
        <title>The genetically variable rfb locus in Leptospira is a mobile cassette and a molecular signature of serovar identity.</title>
        <authorList>
            <person name="Nieves C."/>
            <person name="Vincent A.T."/>
            <person name="Zarantonelli L."/>
            <person name="Picardeau M."/>
            <person name="Veyrier F.J."/>
            <person name="Buschiazzo A."/>
        </authorList>
    </citation>
    <scope>NUCLEOTIDE SEQUENCE</scope>
    <source>
        <strain evidence="1">IP1512017</strain>
    </source>
</reference>
<proteinExistence type="predicted"/>
<gene>
    <name evidence="1" type="ORF">MAL03_01585</name>
</gene>
<dbReference type="Proteomes" id="UP000829829">
    <property type="component" value="Chromosome 1"/>
</dbReference>
<protein>
    <submittedName>
        <fullName evidence="1">Uncharacterized protein</fullName>
    </submittedName>
</protein>
<accession>A0AAE9GF58</accession>
<sequence>MNRHLVSVLWKRSIEAVLLIVTIKFFNNSNVKKNDVVSTEWAPFTLLDDKSESLLLKTSEDLQTKFFIATSRFYKT</sequence>